<evidence type="ECO:0000313" key="9">
    <source>
        <dbReference type="Proteomes" id="UP000192596"/>
    </source>
</evidence>
<keyword evidence="3 6" id="KW-0812">Transmembrane</keyword>
<comment type="caution">
    <text evidence="8">The sequence shown here is derived from an EMBL/GenBank/DDBJ whole genome shotgun (WGS) entry which is preliminary data.</text>
</comment>
<organism evidence="8 9">
    <name type="scientific">Cryoendolithus antarcticus</name>
    <dbReference type="NCBI Taxonomy" id="1507870"/>
    <lineage>
        <taxon>Eukaryota</taxon>
        <taxon>Fungi</taxon>
        <taxon>Dikarya</taxon>
        <taxon>Ascomycota</taxon>
        <taxon>Pezizomycotina</taxon>
        <taxon>Dothideomycetes</taxon>
        <taxon>Dothideomycetidae</taxon>
        <taxon>Cladosporiales</taxon>
        <taxon>Cladosporiaceae</taxon>
        <taxon>Cryoendolithus</taxon>
    </lineage>
</organism>
<reference evidence="9" key="1">
    <citation type="submission" date="2017-03" db="EMBL/GenBank/DDBJ databases">
        <title>Genomes of endolithic fungi from Antarctica.</title>
        <authorList>
            <person name="Coleine C."/>
            <person name="Masonjones S."/>
            <person name="Stajich J.E."/>
        </authorList>
    </citation>
    <scope>NUCLEOTIDE SEQUENCE [LARGE SCALE GENOMIC DNA]</scope>
    <source>
        <strain evidence="9">CCFEE 5527</strain>
    </source>
</reference>
<evidence type="ECO:0000256" key="1">
    <source>
        <dbReference type="ARBA" id="ARBA00004141"/>
    </source>
</evidence>
<dbReference type="InterPro" id="IPR036259">
    <property type="entry name" value="MFS_trans_sf"/>
</dbReference>
<dbReference type="Gene3D" id="1.20.1250.20">
    <property type="entry name" value="MFS general substrate transporter like domains"/>
    <property type="match status" value="2"/>
</dbReference>
<feature type="transmembrane region" description="Helical" evidence="6">
    <location>
        <begin position="90"/>
        <end position="111"/>
    </location>
</feature>
<dbReference type="PANTHER" id="PTHR43791">
    <property type="entry name" value="PERMEASE-RELATED"/>
    <property type="match status" value="1"/>
</dbReference>
<gene>
    <name evidence="8" type="ORF">B0A48_13211</name>
</gene>
<feature type="transmembrane region" description="Helical" evidence="6">
    <location>
        <begin position="178"/>
        <end position="199"/>
    </location>
</feature>
<feature type="transmembrane region" description="Helical" evidence="6">
    <location>
        <begin position="460"/>
        <end position="480"/>
    </location>
</feature>
<accession>A0A1V8SNT0</accession>
<keyword evidence="5 6" id="KW-0472">Membrane</keyword>
<name>A0A1V8SNT0_9PEZI</name>
<dbReference type="Proteomes" id="UP000192596">
    <property type="component" value="Unassembled WGS sequence"/>
</dbReference>
<evidence type="ECO:0000256" key="2">
    <source>
        <dbReference type="ARBA" id="ARBA00022448"/>
    </source>
</evidence>
<feature type="transmembrane region" description="Helical" evidence="6">
    <location>
        <begin position="144"/>
        <end position="166"/>
    </location>
</feature>
<proteinExistence type="predicted"/>
<dbReference type="InterPro" id="IPR011701">
    <property type="entry name" value="MFS"/>
</dbReference>
<feature type="transmembrane region" description="Helical" evidence="6">
    <location>
        <begin position="359"/>
        <end position="379"/>
    </location>
</feature>
<dbReference type="AlphaFoldDB" id="A0A1V8SNT0"/>
<evidence type="ECO:0000256" key="3">
    <source>
        <dbReference type="ARBA" id="ARBA00022692"/>
    </source>
</evidence>
<keyword evidence="9" id="KW-1185">Reference proteome</keyword>
<protein>
    <recommendedName>
        <fullName evidence="7">Major facilitator superfamily (MFS) profile domain-containing protein</fullName>
    </recommendedName>
</protein>
<evidence type="ECO:0000256" key="4">
    <source>
        <dbReference type="ARBA" id="ARBA00022989"/>
    </source>
</evidence>
<dbReference type="FunCoup" id="A0A1V8SNT0">
    <property type="interactions" value="268"/>
</dbReference>
<keyword evidence="2" id="KW-0813">Transport</keyword>
<dbReference type="FunFam" id="1.20.1250.20:FF:000034">
    <property type="entry name" value="MFS general substrate transporter"/>
    <property type="match status" value="1"/>
</dbReference>
<evidence type="ECO:0000256" key="6">
    <source>
        <dbReference type="SAM" id="Phobius"/>
    </source>
</evidence>
<dbReference type="STRING" id="1507870.A0A1V8SNT0"/>
<evidence type="ECO:0000313" key="8">
    <source>
        <dbReference type="EMBL" id="OQO00720.1"/>
    </source>
</evidence>
<feature type="transmembrane region" description="Helical" evidence="6">
    <location>
        <begin position="211"/>
        <end position="233"/>
    </location>
</feature>
<dbReference type="FunFam" id="1.20.1250.20:FF:000013">
    <property type="entry name" value="MFS general substrate transporter"/>
    <property type="match status" value="1"/>
</dbReference>
<evidence type="ECO:0000256" key="5">
    <source>
        <dbReference type="ARBA" id="ARBA00023136"/>
    </source>
</evidence>
<dbReference type="PROSITE" id="PS50850">
    <property type="entry name" value="MFS"/>
    <property type="match status" value="1"/>
</dbReference>
<evidence type="ECO:0000259" key="7">
    <source>
        <dbReference type="PROSITE" id="PS50850"/>
    </source>
</evidence>
<sequence length="515" mass="56998">MATLIDEKAGVSVQHLESSLNAGLSLEDAAFLHEFSVKEQKRIFRKVDWHVVPMLALLYLMANLDRANIGNAKIEGLEKSLNMTGTDYNVASMAFFVSYILCEVPSNAILVRFKRPSVWMSIIVVSWGLIMTFSGFASSFGGLVAARFLLGIPESGFFPGAMYILSQWYPPRRTQLRVALLYGAAALSGAFSGLLAAGIARMRGIGGYAGWQWIFLLEGAMTVLAGVACYFILPDTPDTSKWLGERERRFLKLTNAKYRGSKVQQQSSHEAELPLEKTPKGQWRTFLSIITDWQLYLQAMIFMSSSVPTYALKFTLPQIILNMGFSSTTAQLLTAPPYLLGAVSAVTSAALADRMQWRWPFIVGPQTLLLISYSVLFVFSANIRSNVALCYTFVNISTIASYPIVPGGNTWTINNLGTPAKRAMGIAFMIAVGNLGGIVGSFIFVNTEKPRYQTGWGTCLAFVATGILCATLLEVSYFTINKRRARLTEDEVRTKYTEDQLEKMGDRSPLFRYAL</sequence>
<dbReference type="Pfam" id="PF07690">
    <property type="entry name" value="MFS_1"/>
    <property type="match status" value="1"/>
</dbReference>
<feature type="transmembrane region" description="Helical" evidence="6">
    <location>
        <begin position="426"/>
        <end position="445"/>
    </location>
</feature>
<feature type="transmembrane region" description="Helical" evidence="6">
    <location>
        <begin position="118"/>
        <end position="138"/>
    </location>
</feature>
<dbReference type="GO" id="GO:0016020">
    <property type="term" value="C:membrane"/>
    <property type="evidence" value="ECO:0007669"/>
    <property type="project" value="UniProtKB-SubCell"/>
</dbReference>
<dbReference type="EMBL" id="NAJO01000034">
    <property type="protein sequence ID" value="OQO00720.1"/>
    <property type="molecule type" value="Genomic_DNA"/>
</dbReference>
<dbReference type="InterPro" id="IPR020846">
    <property type="entry name" value="MFS_dom"/>
</dbReference>
<feature type="transmembrane region" description="Helical" evidence="6">
    <location>
        <begin position="47"/>
        <end position="64"/>
    </location>
</feature>
<comment type="subcellular location">
    <subcellularLocation>
        <location evidence="1">Membrane</location>
        <topology evidence="1">Multi-pass membrane protein</topology>
    </subcellularLocation>
</comment>
<dbReference type="OrthoDB" id="2962993at2759"/>
<dbReference type="InParanoid" id="A0A1V8SNT0"/>
<feature type="domain" description="Major facilitator superfamily (MFS) profile" evidence="7">
    <location>
        <begin position="51"/>
        <end position="484"/>
    </location>
</feature>
<keyword evidence="4 6" id="KW-1133">Transmembrane helix</keyword>
<dbReference type="GO" id="GO:0022857">
    <property type="term" value="F:transmembrane transporter activity"/>
    <property type="evidence" value="ECO:0007669"/>
    <property type="project" value="InterPro"/>
</dbReference>
<feature type="transmembrane region" description="Helical" evidence="6">
    <location>
        <begin position="385"/>
        <end position="405"/>
    </location>
</feature>
<dbReference type="PANTHER" id="PTHR43791:SF54">
    <property type="entry name" value="MAJOR FACILITATOR SUPERFAMILY (MFS) PROFILE DOMAIN-CONTAINING PROTEIN-RELATED"/>
    <property type="match status" value="1"/>
</dbReference>
<dbReference type="SUPFAM" id="SSF103473">
    <property type="entry name" value="MFS general substrate transporter"/>
    <property type="match status" value="1"/>
</dbReference>